<keyword evidence="5 6" id="KW-0472">Membrane</keyword>
<dbReference type="InterPro" id="IPR050833">
    <property type="entry name" value="Poly_Biosynth_Transport"/>
</dbReference>
<evidence type="ECO:0000313" key="8">
    <source>
        <dbReference type="Proteomes" id="UP001524944"/>
    </source>
</evidence>
<dbReference type="InterPro" id="IPR002797">
    <property type="entry name" value="Polysacc_synth"/>
</dbReference>
<dbReference type="Proteomes" id="UP001524944">
    <property type="component" value="Unassembled WGS sequence"/>
</dbReference>
<feature type="transmembrane region" description="Helical" evidence="6">
    <location>
        <begin position="48"/>
        <end position="71"/>
    </location>
</feature>
<feature type="transmembrane region" description="Helical" evidence="6">
    <location>
        <begin position="16"/>
        <end position="36"/>
    </location>
</feature>
<gene>
    <name evidence="7" type="ORF">NVS47_11900</name>
</gene>
<keyword evidence="2" id="KW-1003">Cell membrane</keyword>
<evidence type="ECO:0000313" key="7">
    <source>
        <dbReference type="EMBL" id="MCR6546205.1"/>
    </source>
</evidence>
<evidence type="ECO:0000256" key="5">
    <source>
        <dbReference type="ARBA" id="ARBA00023136"/>
    </source>
</evidence>
<organism evidence="7 8">
    <name type="scientific">Dehalobacterium formicoaceticum</name>
    <dbReference type="NCBI Taxonomy" id="51515"/>
    <lineage>
        <taxon>Bacteria</taxon>
        <taxon>Bacillati</taxon>
        <taxon>Bacillota</taxon>
        <taxon>Clostridia</taxon>
        <taxon>Eubacteriales</taxon>
        <taxon>Peptococcaceae</taxon>
        <taxon>Dehalobacterium</taxon>
    </lineage>
</organism>
<dbReference type="Pfam" id="PF01943">
    <property type="entry name" value="Polysacc_synt"/>
    <property type="match status" value="1"/>
</dbReference>
<feature type="transmembrane region" description="Helical" evidence="6">
    <location>
        <begin position="232"/>
        <end position="250"/>
    </location>
</feature>
<feature type="transmembrane region" description="Helical" evidence="6">
    <location>
        <begin position="128"/>
        <end position="148"/>
    </location>
</feature>
<name>A0ABT1Y7Z3_9FIRM</name>
<keyword evidence="8" id="KW-1185">Reference proteome</keyword>
<evidence type="ECO:0000256" key="6">
    <source>
        <dbReference type="SAM" id="Phobius"/>
    </source>
</evidence>
<reference evidence="7 8" key="1">
    <citation type="submission" date="2022-08" db="EMBL/GenBank/DDBJ databases">
        <title>Proteogenomics of the novel Dehalobacterium formicoaceticum strain EZ94 highlights a key role of methyltransferases during anaerobic dichloromethane degradation.</title>
        <authorList>
            <person name="Wasmund K."/>
        </authorList>
    </citation>
    <scope>NUCLEOTIDE SEQUENCE [LARGE SCALE GENOMIC DNA]</scope>
    <source>
        <strain evidence="7 8">EZ94</strain>
    </source>
</reference>
<dbReference type="RefSeq" id="WP_257913689.1">
    <property type="nucleotide sequence ID" value="NZ_JANPWE010000005.1"/>
</dbReference>
<protein>
    <submittedName>
        <fullName evidence="7">Oligosaccharide flippase family protein</fullName>
    </submittedName>
</protein>
<keyword evidence="3 6" id="KW-0812">Transmembrane</keyword>
<evidence type="ECO:0000256" key="3">
    <source>
        <dbReference type="ARBA" id="ARBA00022692"/>
    </source>
</evidence>
<evidence type="ECO:0000256" key="4">
    <source>
        <dbReference type="ARBA" id="ARBA00022989"/>
    </source>
</evidence>
<keyword evidence="4 6" id="KW-1133">Transmembrane helix</keyword>
<proteinExistence type="predicted"/>
<feature type="transmembrane region" description="Helical" evidence="6">
    <location>
        <begin position="405"/>
        <end position="428"/>
    </location>
</feature>
<dbReference type="PANTHER" id="PTHR30250:SF26">
    <property type="entry name" value="PSMA PROTEIN"/>
    <property type="match status" value="1"/>
</dbReference>
<dbReference type="EMBL" id="JANPWE010000005">
    <property type="protein sequence ID" value="MCR6546205.1"/>
    <property type="molecule type" value="Genomic_DNA"/>
</dbReference>
<feature type="transmembrane region" description="Helical" evidence="6">
    <location>
        <begin position="477"/>
        <end position="496"/>
    </location>
</feature>
<feature type="transmembrane region" description="Helical" evidence="6">
    <location>
        <begin position="348"/>
        <end position="368"/>
    </location>
</feature>
<feature type="transmembrane region" description="Helical" evidence="6">
    <location>
        <begin position="319"/>
        <end position="342"/>
    </location>
</feature>
<dbReference type="PANTHER" id="PTHR30250">
    <property type="entry name" value="PST FAMILY PREDICTED COLANIC ACID TRANSPORTER"/>
    <property type="match status" value="1"/>
</dbReference>
<comment type="subcellular location">
    <subcellularLocation>
        <location evidence="1">Cell membrane</location>
        <topology evidence="1">Multi-pass membrane protein</topology>
    </subcellularLocation>
</comment>
<sequence>MINTIKELNSSKQVKYGVIMSYFTVAFNILAGLIYTPWMVRQIGQADYGLYTLAISFISLFALDFGLGSAVSRFMSMYKAKDDIDGAKRFLGITCKLFLLITFIFFLVLIVIYLQIENVFLGLTLLEISKLKVIFCIAGLYSIIAFSFNPLNGILISNERFLFLKSIDLFHKILIVLLMVIALLNGFGLYALVIVNAFVGLLTIAIKLGYIMKFTDTEVDFSCRDKILLKEIFGFSAWTTVISISQRLILNITPTILGAFAGSVQIAIFSIGMTIEGYTWTIAQALNGLFLPKVTRMTISNKDMIEIENLMIKVGRIQLFVIGLIIVGFASMGKEFMVLWMGNNFSDTYYVALLLIVPCIISLTQEIAYTTLVALNEIKYRAMASLTVAVISIILSVILSKNYGAIGSAIAIFIGNVVGVIVIMNFVYYRVLKINIFRFFRECHIKMLIPLLLTYVLGLLMQSQFPVETLWLFMGKAGLLAVIYFLLMWFISFNLYERDLFLGLFKGASNKILNRR</sequence>
<feature type="transmembrane region" description="Helical" evidence="6">
    <location>
        <begin position="97"/>
        <end position="116"/>
    </location>
</feature>
<feature type="transmembrane region" description="Helical" evidence="6">
    <location>
        <begin position="380"/>
        <end position="399"/>
    </location>
</feature>
<evidence type="ECO:0000256" key="2">
    <source>
        <dbReference type="ARBA" id="ARBA00022475"/>
    </source>
</evidence>
<evidence type="ECO:0000256" key="1">
    <source>
        <dbReference type="ARBA" id="ARBA00004651"/>
    </source>
</evidence>
<accession>A0ABT1Y7Z3</accession>
<feature type="transmembrane region" description="Helical" evidence="6">
    <location>
        <begin position="448"/>
        <end position="465"/>
    </location>
</feature>
<comment type="caution">
    <text evidence="7">The sequence shown here is derived from an EMBL/GenBank/DDBJ whole genome shotgun (WGS) entry which is preliminary data.</text>
</comment>
<feature type="transmembrane region" description="Helical" evidence="6">
    <location>
        <begin position="169"/>
        <end position="187"/>
    </location>
</feature>
<feature type="transmembrane region" description="Helical" evidence="6">
    <location>
        <begin position="193"/>
        <end position="211"/>
    </location>
</feature>